<dbReference type="RefSeq" id="XP_016477761.1">
    <property type="nucleotide sequence ID" value="XM_016622275.1"/>
</dbReference>
<proteinExistence type="predicted"/>
<dbReference type="InterPro" id="IPR036322">
    <property type="entry name" value="WD40_repeat_dom_sf"/>
</dbReference>
<dbReference type="InterPro" id="IPR015943">
    <property type="entry name" value="WD40/YVTN_repeat-like_dom_sf"/>
</dbReference>
<gene>
    <name evidence="5" type="primary">LOC107799185</name>
</gene>
<dbReference type="GeneID" id="107799185"/>
<protein>
    <submittedName>
        <fullName evidence="5">Uncharacterized protein LOC107799185</fullName>
    </submittedName>
</protein>
<dbReference type="SMART" id="SM00320">
    <property type="entry name" value="WD40"/>
    <property type="match status" value="7"/>
</dbReference>
<dbReference type="Gene3D" id="2.130.10.10">
    <property type="entry name" value="YVTN repeat-like/Quinoprotein amine dehydrogenase"/>
    <property type="match status" value="1"/>
</dbReference>
<dbReference type="PROSITE" id="PS50294">
    <property type="entry name" value="WD_REPEATS_REGION"/>
    <property type="match status" value="3"/>
</dbReference>
<evidence type="ECO:0000313" key="4">
    <source>
        <dbReference type="Proteomes" id="UP000790787"/>
    </source>
</evidence>
<dbReference type="KEGG" id="nta:107799185"/>
<dbReference type="PROSITE" id="PS50082">
    <property type="entry name" value="WD_REPEATS_2"/>
    <property type="match status" value="4"/>
</dbReference>
<accession>A0A1S4AM67</accession>
<dbReference type="RefSeq" id="XP_016477761.2">
    <property type="nucleotide sequence ID" value="XM_016622275.2"/>
</dbReference>
<dbReference type="SUPFAM" id="SSF50978">
    <property type="entry name" value="WD40 repeat-like"/>
    <property type="match status" value="1"/>
</dbReference>
<keyword evidence="2" id="KW-0677">Repeat</keyword>
<dbReference type="PANTHER" id="PTHR14221:SF57">
    <property type="entry name" value="TRANSDUCIN_WD40 REPEAT-LIKE SUPERFAMILY PROTEIN"/>
    <property type="match status" value="1"/>
</dbReference>
<sequence length="722" mass="81000">MGSFSDDDEKCVFFDASENIGHFSDLGSNYHHPQVLKSSSRTDNCVTSSYPYDVWTTSLTTVTERRRKFFSWMDLHVNDGEDPVTVYGNFDLSTCEIERILDNSEAMWPTSILKDDFPSDLPVGVLGSYKELDSNETFLFRHGNPLGGSDCNAHNLAENSHKTVKLERQLMSSEPEDSYMSPKIQQIGLRELEVSGYAGRKLNRVKSRLLSKLRSLTCIVNGKGRGNNVKADISSSLVQRSRVQRVKVHHRKKRLKELSALFVEQDIQAHKGSILTMKFSLDGQYLASAGEDKILRVWKVVEDERSNEIDILELDPSCMYFSMNHQSQLSPLVTEKERINKLRGLKKTTESSCVIFPPKVFRILEEPLHVFEGHSGEILDVSWSKNNYLLSSSTDKTVRLWQVGCDKCLKIFSHSNYVTSIQFNPVNDDYFISGSLDGKVRIWAINRCQVVDWKDIRDIVTAVSYRPDGKGGIIGSMAGACCFFSLIDHKIQLEEQMSLGSKKKSLCKRITGFQFLPEDPTKVIVTCADSQVRILSGINVIGKCRGLRNAGSHLSAAFTSDGKHIISASEDSNVYLWNFHIPEESSVSQPGTLSSFEFFNGDATIAIPWSGLKNVNHENRCHSQGLSQSLTNFPFPASPWFSLGQELFLEAIPKGSATWPEEKLPVSHPRSVPSAMCKSHYKFLKLSCQSSSRSHAWGLVIVTAGYDGRIRSFHNYGLPSPL</sequence>
<dbReference type="SMR" id="A0A1S4AM67"/>
<dbReference type="STRING" id="4097.A0A1S4AM67"/>
<dbReference type="Proteomes" id="UP000790787">
    <property type="component" value="Chromosome 8"/>
</dbReference>
<keyword evidence="1 3" id="KW-0853">WD repeat</keyword>
<dbReference type="OMA" id="NYKGLRS"/>
<evidence type="ECO:0000256" key="1">
    <source>
        <dbReference type="ARBA" id="ARBA00022574"/>
    </source>
</evidence>
<dbReference type="InterPro" id="IPR040324">
    <property type="entry name" value="WDR44/Dgr2"/>
</dbReference>
<dbReference type="AlphaFoldDB" id="A0A1S4AM67"/>
<keyword evidence="4" id="KW-1185">Reference proteome</keyword>
<dbReference type="PANTHER" id="PTHR14221">
    <property type="entry name" value="WD REPEAT DOMAIN 44"/>
    <property type="match status" value="1"/>
</dbReference>
<reference evidence="4" key="1">
    <citation type="journal article" date="2014" name="Nat. Commun.">
        <title>The tobacco genome sequence and its comparison with those of tomato and potato.</title>
        <authorList>
            <person name="Sierro N."/>
            <person name="Battey J.N."/>
            <person name="Ouadi S."/>
            <person name="Bakaher N."/>
            <person name="Bovet L."/>
            <person name="Willig A."/>
            <person name="Goepfert S."/>
            <person name="Peitsch M.C."/>
            <person name="Ivanov N.V."/>
        </authorList>
    </citation>
    <scope>NUCLEOTIDE SEQUENCE [LARGE SCALE GENOMIC DNA]</scope>
</reference>
<evidence type="ECO:0000256" key="3">
    <source>
        <dbReference type="PROSITE-ProRule" id="PRU00221"/>
    </source>
</evidence>
<evidence type="ECO:0000256" key="2">
    <source>
        <dbReference type="ARBA" id="ARBA00022737"/>
    </source>
</evidence>
<dbReference type="InterPro" id="IPR020472">
    <property type="entry name" value="WD40_PAC1"/>
</dbReference>
<dbReference type="Pfam" id="PF00400">
    <property type="entry name" value="WD40"/>
    <property type="match status" value="4"/>
</dbReference>
<dbReference type="PRINTS" id="PR00320">
    <property type="entry name" value="GPROTEINBRPT"/>
</dbReference>
<dbReference type="OrthoDB" id="408728at2759"/>
<reference evidence="5" key="2">
    <citation type="submission" date="2025-08" db="UniProtKB">
        <authorList>
            <consortium name="RefSeq"/>
        </authorList>
    </citation>
    <scope>IDENTIFICATION</scope>
    <source>
        <tissue evidence="5">Leaf</tissue>
    </source>
</reference>
<evidence type="ECO:0000313" key="5">
    <source>
        <dbReference type="RefSeq" id="XP_016477761.2"/>
    </source>
</evidence>
<name>A0A1S4AM67_TOBAC</name>
<dbReference type="InterPro" id="IPR001680">
    <property type="entry name" value="WD40_rpt"/>
</dbReference>
<organism evidence="4 5">
    <name type="scientific">Nicotiana tabacum</name>
    <name type="common">Common tobacco</name>
    <dbReference type="NCBI Taxonomy" id="4097"/>
    <lineage>
        <taxon>Eukaryota</taxon>
        <taxon>Viridiplantae</taxon>
        <taxon>Streptophyta</taxon>
        <taxon>Embryophyta</taxon>
        <taxon>Tracheophyta</taxon>
        <taxon>Spermatophyta</taxon>
        <taxon>Magnoliopsida</taxon>
        <taxon>eudicotyledons</taxon>
        <taxon>Gunneridae</taxon>
        <taxon>Pentapetalae</taxon>
        <taxon>asterids</taxon>
        <taxon>lamiids</taxon>
        <taxon>Solanales</taxon>
        <taxon>Solanaceae</taxon>
        <taxon>Nicotianoideae</taxon>
        <taxon>Nicotianeae</taxon>
        <taxon>Nicotiana</taxon>
    </lineage>
</organism>
<dbReference type="PaxDb" id="4097-A0A1S4AM67"/>